<dbReference type="SUPFAM" id="SSF55120">
    <property type="entry name" value="Pseudouridine synthase"/>
    <property type="match status" value="1"/>
</dbReference>
<dbReference type="SUPFAM" id="SSF57938">
    <property type="entry name" value="DnaJ/Hsp40 cysteine-rich domain"/>
    <property type="match status" value="1"/>
</dbReference>
<dbReference type="InterPro" id="IPR036410">
    <property type="entry name" value="HSP_DnaJ_Cys-rich_dom_sf"/>
</dbReference>
<evidence type="ECO:0000259" key="8">
    <source>
        <dbReference type="Pfam" id="PF22023"/>
    </source>
</evidence>
<feature type="domain" description="Pus10-like C-terminal" evidence="7">
    <location>
        <begin position="178"/>
        <end position="422"/>
    </location>
</feature>
<dbReference type="RefSeq" id="WP_144260802.1">
    <property type="nucleotide sequence ID" value="NZ_QMDX01000001.1"/>
</dbReference>
<comment type="catalytic activity">
    <reaction evidence="5">
        <text>uridine(54) in tRNA = pseudouridine(54) in tRNA</text>
        <dbReference type="Rhea" id="RHEA:57876"/>
        <dbReference type="Rhea" id="RHEA-COMP:10193"/>
        <dbReference type="Rhea" id="RHEA-COMP:14141"/>
        <dbReference type="ChEBI" id="CHEBI:65314"/>
        <dbReference type="ChEBI" id="CHEBI:65315"/>
    </reaction>
</comment>
<feature type="active site" description="Nucleophile" evidence="5">
    <location>
        <position position="251"/>
    </location>
</feature>
<dbReference type="InterPro" id="IPR020103">
    <property type="entry name" value="PsdUridine_synth_cat_dom_sf"/>
</dbReference>
<comment type="similarity">
    <text evidence="1 5">Belongs to the pseudouridine synthase Pus10 family.</text>
</comment>
<evidence type="ECO:0000313" key="10">
    <source>
        <dbReference type="Proteomes" id="UP000319894"/>
    </source>
</evidence>
<evidence type="ECO:0000256" key="4">
    <source>
        <dbReference type="ARBA" id="ARBA00023235"/>
    </source>
</evidence>
<dbReference type="FunFam" id="3.30.70.2510:FF:000001">
    <property type="entry name" value="tRNA pseudouridine synthase Pus10"/>
    <property type="match status" value="1"/>
</dbReference>
<evidence type="ECO:0000256" key="2">
    <source>
        <dbReference type="ARBA" id="ARBA00022694"/>
    </source>
</evidence>
<feature type="domain" description="Pus10 THUMP" evidence="8">
    <location>
        <begin position="79"/>
        <end position="160"/>
    </location>
</feature>
<dbReference type="InParanoid" id="A0A554NFY0"/>
<dbReference type="Gene3D" id="3.30.70.3190">
    <property type="match status" value="1"/>
</dbReference>
<keyword evidence="4 5" id="KW-0413">Isomerase</keyword>
<dbReference type="Pfam" id="PF21238">
    <property type="entry name" value="Pus10_C"/>
    <property type="match status" value="1"/>
</dbReference>
<evidence type="ECO:0000256" key="3">
    <source>
        <dbReference type="ARBA" id="ARBA00022884"/>
    </source>
</evidence>
<comment type="catalytic activity">
    <reaction evidence="5">
        <text>uridine(55) in tRNA = pseudouridine(55) in tRNA</text>
        <dbReference type="Rhea" id="RHEA:42532"/>
        <dbReference type="Rhea" id="RHEA-COMP:10101"/>
        <dbReference type="Rhea" id="RHEA-COMP:10102"/>
        <dbReference type="ChEBI" id="CHEBI:65314"/>
        <dbReference type="ChEBI" id="CHEBI:65315"/>
        <dbReference type="EC" id="5.4.99.25"/>
    </reaction>
</comment>
<organism evidence="9 10">
    <name type="scientific">Haloglomus irregulare</name>
    <dbReference type="NCBI Taxonomy" id="2234134"/>
    <lineage>
        <taxon>Archaea</taxon>
        <taxon>Methanobacteriati</taxon>
        <taxon>Methanobacteriota</taxon>
        <taxon>Stenosarchaea group</taxon>
        <taxon>Halobacteria</taxon>
        <taxon>Halobacteriales</taxon>
        <taxon>Natronomonadaceae</taxon>
        <taxon>Haloglomus</taxon>
    </lineage>
</organism>
<accession>A0A554NFY0</accession>
<evidence type="ECO:0000313" key="9">
    <source>
        <dbReference type="EMBL" id="TSD16304.1"/>
    </source>
</evidence>
<dbReference type="Proteomes" id="UP000319894">
    <property type="component" value="Unassembled WGS sequence"/>
</dbReference>
<dbReference type="HAMAP" id="MF_01893">
    <property type="entry name" value="Pus10_arch"/>
    <property type="match status" value="1"/>
</dbReference>
<comment type="function">
    <text evidence="5">Responsible for synthesis of pseudouridine from uracil-54 and uracil-55 in the psi GC loop of transfer RNAs.</text>
</comment>
<dbReference type="InterPro" id="IPR048741">
    <property type="entry name" value="Pus10-like_C"/>
</dbReference>
<sequence length="498" mass="53519">MDVSAVTRRAVASGPVCDACLGRLVADRSFGLRNEERGRALRTTLALADDEAFEPPYEPPDVADCWVCEGLCGEFDALAERVVAELEGIEFDTYQLGSRVPPLLEENETLLREEAGLDPIDGAHGEDLGKELNREVGRRVGARTGAKVEFGRPEVQVTLDVAVGAETTVEVDINSLAVYGRYRKLRRMVPQTEWPCSACGGSGRQHGVGPCSECDGTGYRYRTSVEQEVAPTLVEAHRGREGVFHGAGREDVDALMVGTGRPFVLEVEAPHRRRTDLSTLEAEINEASDDIEVVGLRYGTHGMVEHVKELEATKTYRMVVTFDEAVTEEDLQAALDGLRGATVEQRTPNRVDHRRADLVRTRTVHDISGATTDGEHATLVVHGDGGLYVKELVSSDEGRTEPSLADLLGVDAEVTALDVMAVTGVAEPFEHPDYFLAESDAAGAGGRDPDEWTEGITADQASVVVMERAATADAIAPVEPGATAPDTDADVDGAGSDR</sequence>
<dbReference type="InterPro" id="IPR005912">
    <property type="entry name" value="Pus10"/>
</dbReference>
<protein>
    <recommendedName>
        <fullName evidence="5">tRNA pseudouridine synthase Pus10</fullName>
        <ecNumber evidence="5">5.4.99.25</ecNumber>
    </recommendedName>
    <alternativeName>
        <fullName evidence="5">tRNA pseudouridine 54/55 synthase</fullName>
        <shortName evidence="5">Psi54/55 synthase</shortName>
    </alternativeName>
</protein>
<dbReference type="InterPro" id="IPR039894">
    <property type="entry name" value="Pus10-like"/>
</dbReference>
<keyword evidence="3 5" id="KW-0694">RNA-binding</keyword>
<evidence type="ECO:0000256" key="1">
    <source>
        <dbReference type="ARBA" id="ARBA00009652"/>
    </source>
</evidence>
<dbReference type="FunCoup" id="A0A554NFY0">
    <property type="interactions" value="1"/>
</dbReference>
<keyword evidence="2 5" id="KW-0819">tRNA processing</keyword>
<dbReference type="PANTHER" id="PTHR21568">
    <property type="entry name" value="TRNA PSEUDOURIDINE SYNTHASE PUS10"/>
    <property type="match status" value="1"/>
</dbReference>
<dbReference type="AlphaFoldDB" id="A0A554NFY0"/>
<gene>
    <name evidence="5" type="primary">pus10</name>
    <name evidence="9" type="ORF">DP107_02930</name>
</gene>
<dbReference type="Pfam" id="PF22023">
    <property type="entry name" value="Pus10_THUMP_arc"/>
    <property type="match status" value="1"/>
</dbReference>
<dbReference type="GO" id="GO:0031119">
    <property type="term" value="P:tRNA pseudouridine synthesis"/>
    <property type="evidence" value="ECO:0007669"/>
    <property type="project" value="UniProtKB-UniRule"/>
</dbReference>
<feature type="binding site" evidence="5">
    <location>
        <position position="388"/>
    </location>
    <ligand>
        <name>substrate</name>
    </ligand>
</feature>
<evidence type="ECO:0000256" key="5">
    <source>
        <dbReference type="HAMAP-Rule" id="MF_01893"/>
    </source>
</evidence>
<keyword evidence="10" id="KW-1185">Reference proteome</keyword>
<feature type="region of interest" description="Disordered" evidence="6">
    <location>
        <begin position="474"/>
        <end position="498"/>
    </location>
</feature>
<evidence type="ECO:0000259" key="7">
    <source>
        <dbReference type="Pfam" id="PF21238"/>
    </source>
</evidence>
<proteinExistence type="inferred from homology"/>
<dbReference type="GO" id="GO:0160148">
    <property type="term" value="F:tRNA pseudouridine(55) synthase activity"/>
    <property type="evidence" value="ECO:0007669"/>
    <property type="project" value="UniProtKB-EC"/>
</dbReference>
<dbReference type="PANTHER" id="PTHR21568:SF0">
    <property type="entry name" value="TRNA PSEUDOURIDINE SYNTHASE PUS10"/>
    <property type="match status" value="1"/>
</dbReference>
<dbReference type="InterPro" id="IPR055174">
    <property type="entry name" value="Pus10_THUMP_arc"/>
</dbReference>
<comment type="caution">
    <text evidence="9">The sequence shown here is derived from an EMBL/GenBank/DDBJ whole genome shotgun (WGS) entry which is preliminary data.</text>
</comment>
<name>A0A554NFY0_9EURY</name>
<dbReference type="GO" id="GO:0000049">
    <property type="term" value="F:tRNA binding"/>
    <property type="evidence" value="ECO:0007669"/>
    <property type="project" value="InterPro"/>
</dbReference>
<feature type="binding site" evidence="5">
    <location>
        <position position="316"/>
    </location>
    <ligand>
        <name>substrate</name>
    </ligand>
</feature>
<dbReference type="EMBL" id="QMDX01000001">
    <property type="protein sequence ID" value="TSD16304.1"/>
    <property type="molecule type" value="Genomic_DNA"/>
</dbReference>
<evidence type="ECO:0000256" key="6">
    <source>
        <dbReference type="SAM" id="MobiDB-lite"/>
    </source>
</evidence>
<dbReference type="NCBIfam" id="TIGR01213">
    <property type="entry name" value="pseudo_Pus10arc"/>
    <property type="match status" value="1"/>
</dbReference>
<reference evidence="9 10" key="1">
    <citation type="submission" date="2018-06" db="EMBL/GenBank/DDBJ databases">
        <title>Natronomonas sp. F16-60 a new haloarchaeon isolated from a solar saltern of Isla Cristina, Huelva, Spain.</title>
        <authorList>
            <person name="Duran-Viseras A."/>
            <person name="Sanchez-Porro C."/>
            <person name="Ventosa A."/>
        </authorList>
    </citation>
    <scope>NUCLEOTIDE SEQUENCE [LARGE SCALE GENOMIC DNA]</scope>
    <source>
        <strain evidence="9 10">F16-60</strain>
    </source>
</reference>
<dbReference type="Gene3D" id="3.30.70.2510">
    <property type="match status" value="1"/>
</dbReference>
<dbReference type="EC" id="5.4.99.25" evidence="5"/>